<feature type="compositionally biased region" description="Low complexity" evidence="2">
    <location>
        <begin position="1"/>
        <end position="17"/>
    </location>
</feature>
<feature type="compositionally biased region" description="Pro residues" evidence="2">
    <location>
        <begin position="117"/>
        <end position="138"/>
    </location>
</feature>
<dbReference type="EMBL" id="CAJNNV010013596">
    <property type="protein sequence ID" value="CAE8601837.1"/>
    <property type="molecule type" value="Genomic_DNA"/>
</dbReference>
<feature type="coiled-coil region" evidence="1">
    <location>
        <begin position="210"/>
        <end position="267"/>
    </location>
</feature>
<feature type="region of interest" description="Disordered" evidence="2">
    <location>
        <begin position="1"/>
        <end position="156"/>
    </location>
</feature>
<keyword evidence="1" id="KW-0175">Coiled coil</keyword>
<evidence type="ECO:0000256" key="2">
    <source>
        <dbReference type="SAM" id="MobiDB-lite"/>
    </source>
</evidence>
<evidence type="ECO:0000313" key="3">
    <source>
        <dbReference type="EMBL" id="CAE8601837.1"/>
    </source>
</evidence>
<comment type="caution">
    <text evidence="3">The sequence shown here is derived from an EMBL/GenBank/DDBJ whole genome shotgun (WGS) entry which is preliminary data.</text>
</comment>
<dbReference type="PROSITE" id="PS50096">
    <property type="entry name" value="IQ"/>
    <property type="match status" value="1"/>
</dbReference>
<dbReference type="AlphaFoldDB" id="A0A813EQF2"/>
<proteinExistence type="predicted"/>
<feature type="non-terminal residue" evidence="3">
    <location>
        <position position="1"/>
    </location>
</feature>
<gene>
    <name evidence="3" type="ORF">PGLA1383_LOCUS20110</name>
</gene>
<reference evidence="3" key="1">
    <citation type="submission" date="2021-02" db="EMBL/GenBank/DDBJ databases">
        <authorList>
            <person name="Dougan E. K."/>
            <person name="Rhodes N."/>
            <person name="Thang M."/>
            <person name="Chan C."/>
        </authorList>
    </citation>
    <scope>NUCLEOTIDE SEQUENCE</scope>
</reference>
<feature type="compositionally biased region" description="Pro residues" evidence="2">
    <location>
        <begin position="64"/>
        <end position="77"/>
    </location>
</feature>
<organism evidence="3 4">
    <name type="scientific">Polarella glacialis</name>
    <name type="common">Dinoflagellate</name>
    <dbReference type="NCBI Taxonomy" id="89957"/>
    <lineage>
        <taxon>Eukaryota</taxon>
        <taxon>Sar</taxon>
        <taxon>Alveolata</taxon>
        <taxon>Dinophyceae</taxon>
        <taxon>Suessiales</taxon>
        <taxon>Suessiaceae</taxon>
        <taxon>Polarella</taxon>
    </lineage>
</organism>
<dbReference type="Proteomes" id="UP000654075">
    <property type="component" value="Unassembled WGS sequence"/>
</dbReference>
<evidence type="ECO:0000256" key="1">
    <source>
        <dbReference type="SAM" id="Coils"/>
    </source>
</evidence>
<dbReference type="OMA" id="QRRESEC"/>
<feature type="non-terminal residue" evidence="3">
    <location>
        <position position="436"/>
    </location>
</feature>
<protein>
    <submittedName>
        <fullName evidence="3">Uncharacterized protein</fullName>
    </submittedName>
</protein>
<feature type="coiled-coil region" evidence="1">
    <location>
        <begin position="354"/>
        <end position="407"/>
    </location>
</feature>
<keyword evidence="4" id="KW-1185">Reference proteome</keyword>
<sequence length="436" mass="45601">AKSSPAAAAKSSIGAAPTFPPAPVGAAPAPRGPPASPLYRPIGSPELKPKASVLSAAPGSMAPAGPPTLPPSPPILPPAAAAAPTRSEPVPAASQADSPKAKAQPPAYNPRVGAAPPGAPPVVPNGPAGPPPTAPPSAVPNGAEASSPEADSTLPTWDTWLCLGQLESAPIAPPTIVPEQEPVVLVEPEPLPDFFAIWNEVPDDIVWKPLSFAEKNILKARKKLREVEKIEEAMAMKGPGAKIEQSQLAKVQKKDSLEQELRLLEQRSRSQGGRTLQELEKAEKWRKTYDENEKASTTLQKVVRGHSTRRSLPGPEERAKVIEENRLRRKHFAARRIQKVARKMLRVCRLAREIREAKEKKAREEAAAKAREEAAAEAKVKAEAEAKVKAEAEAKAAAEAAAKAAADKVVADAAAAVAAAAVAVEAAAAAEAAVPD</sequence>
<evidence type="ECO:0000313" key="4">
    <source>
        <dbReference type="Proteomes" id="UP000654075"/>
    </source>
</evidence>
<accession>A0A813EQF2</accession>
<dbReference type="PRINTS" id="PR01217">
    <property type="entry name" value="PRICHEXTENSN"/>
</dbReference>
<name>A0A813EQF2_POLGL</name>